<comment type="function">
    <text evidence="9">Catalyzes the conversion of dihydroorotate to orotate.</text>
</comment>
<dbReference type="InterPro" id="IPR050074">
    <property type="entry name" value="DHO_dehydrogenase"/>
</dbReference>
<dbReference type="InterPro" id="IPR005720">
    <property type="entry name" value="Dihydroorotate_DH_cat"/>
</dbReference>
<keyword evidence="8 9" id="KW-0560">Oxidoreductase</keyword>
<dbReference type="Proteomes" id="UP000184334">
    <property type="component" value="Unassembled WGS sequence"/>
</dbReference>
<dbReference type="CDD" id="cd04740">
    <property type="entry name" value="DHOD_1B_like"/>
    <property type="match status" value="1"/>
</dbReference>
<feature type="binding site" evidence="9">
    <location>
        <position position="185"/>
    </location>
    <ligand>
        <name>FMN</name>
        <dbReference type="ChEBI" id="CHEBI:58210"/>
    </ligand>
</feature>
<dbReference type="RefSeq" id="WP_072863959.1">
    <property type="nucleotide sequence ID" value="NZ_FQUI01000011.1"/>
</dbReference>
<evidence type="ECO:0000256" key="7">
    <source>
        <dbReference type="ARBA" id="ARBA00022975"/>
    </source>
</evidence>
<evidence type="ECO:0000313" key="12">
    <source>
        <dbReference type="Proteomes" id="UP000184334"/>
    </source>
</evidence>
<dbReference type="PANTHER" id="PTHR48109">
    <property type="entry name" value="DIHYDROOROTATE DEHYDROGENASE (QUINONE), MITOCHONDRIAL-RELATED"/>
    <property type="match status" value="1"/>
</dbReference>
<feature type="binding site" evidence="9">
    <location>
        <position position="122"/>
    </location>
    <ligand>
        <name>substrate</name>
    </ligand>
</feature>
<feature type="active site" description="Nucleophile" evidence="9">
    <location>
        <position position="125"/>
    </location>
</feature>
<gene>
    <name evidence="9" type="primary">pyrD</name>
    <name evidence="11" type="ORF">SAMN02745164_00948</name>
</gene>
<feature type="binding site" evidence="9">
    <location>
        <begin position="41"/>
        <end position="42"/>
    </location>
    <ligand>
        <name>FMN</name>
        <dbReference type="ChEBI" id="CHEBI:58210"/>
    </ligand>
</feature>
<comment type="subcellular location">
    <subcellularLocation>
        <location evidence="1 9">Cytoplasm</location>
    </subcellularLocation>
</comment>
<comment type="pathway">
    <text evidence="2 9">Pyrimidine metabolism; UMP biosynthesis via de novo pathway.</text>
</comment>
<feature type="binding site" evidence="9">
    <location>
        <position position="17"/>
    </location>
    <ligand>
        <name>FMN</name>
        <dbReference type="ChEBI" id="CHEBI:58210"/>
    </ligand>
</feature>
<dbReference type="PROSITE" id="PS00911">
    <property type="entry name" value="DHODEHASE_1"/>
    <property type="match status" value="1"/>
</dbReference>
<comment type="caution">
    <text evidence="11">The sequence shown here is derived from an EMBL/GenBank/DDBJ whole genome shotgun (WGS) entry which is preliminary data.</text>
</comment>
<dbReference type="PIRSF" id="PIRSF000164">
    <property type="entry name" value="DHO_oxidase"/>
    <property type="match status" value="1"/>
</dbReference>
<sequence>MVEVCGVKFKNPIIIASGPGGNGKELAKYIDLNKLGGFTAKTVTPDEKEGNPPPRIVNVKSGIINSIGLQNPGIEKFIKNDLPFLENLDTNVILSIGGDKKSDYIKLIESLNNSSAAFFELNLSCPNVGKNGIPLGIDEIAILDLVKEAKKISKKPIFIKLGVETFLEDLVEAAVKGGADGVTLINSPKGLKIDINKKKPILKKGVGGFSGPAIKPIALATIFRIRKKFKKLTIIGMGGVFSYEDAIEFIMAGANLVGVGSGVMADPEIPIKIIDDLDKYFKRVNYEDILSCAVEGFYV</sequence>
<feature type="binding site" evidence="9">
    <location>
        <position position="122"/>
    </location>
    <ligand>
        <name>FMN</name>
        <dbReference type="ChEBI" id="CHEBI:58210"/>
    </ligand>
</feature>
<dbReference type="InterPro" id="IPR012135">
    <property type="entry name" value="Dihydroorotate_DH_1_2"/>
</dbReference>
<keyword evidence="7 9" id="KW-0665">Pyrimidine biosynthesis</keyword>
<dbReference type="UniPathway" id="UPA00070"/>
<feature type="binding site" evidence="9">
    <location>
        <position position="160"/>
    </location>
    <ligand>
        <name>FMN</name>
        <dbReference type="ChEBI" id="CHEBI:58210"/>
    </ligand>
</feature>
<comment type="similarity">
    <text evidence="3 9">Belongs to the dihydroorotate dehydrogenase family. Type 1 subfamily.</text>
</comment>
<proteinExistence type="inferred from homology"/>
<dbReference type="NCBIfam" id="NF005574">
    <property type="entry name" value="PRK07259.1"/>
    <property type="match status" value="1"/>
</dbReference>
<comment type="cofactor">
    <cofactor evidence="9">
        <name>FMN</name>
        <dbReference type="ChEBI" id="CHEBI:58210"/>
    </cofactor>
    <text evidence="9">Binds 1 FMN per subunit.</text>
</comment>
<dbReference type="AlphaFoldDB" id="A0A1M4VIM6"/>
<dbReference type="EC" id="1.3.-.-" evidence="9"/>
<dbReference type="InterPro" id="IPR024920">
    <property type="entry name" value="Dihydroorotate_DH_1"/>
</dbReference>
<dbReference type="GO" id="GO:0044205">
    <property type="term" value="P:'de novo' UMP biosynthetic process"/>
    <property type="evidence" value="ECO:0007669"/>
    <property type="project" value="UniProtKB-UniRule"/>
</dbReference>
<dbReference type="FunFam" id="3.20.20.70:FF:000027">
    <property type="entry name" value="Dihydropyrimidine dehydrogenase [NADP(+)]"/>
    <property type="match status" value="1"/>
</dbReference>
<organism evidence="11 12">
    <name type="scientific">Marinitoga hydrogenitolerans (strain DSM 16785 / JCM 12826 / AT1271)</name>
    <dbReference type="NCBI Taxonomy" id="1122195"/>
    <lineage>
        <taxon>Bacteria</taxon>
        <taxon>Thermotogati</taxon>
        <taxon>Thermotogota</taxon>
        <taxon>Thermotogae</taxon>
        <taxon>Petrotogales</taxon>
        <taxon>Petrotogaceae</taxon>
        <taxon>Marinitoga</taxon>
    </lineage>
</organism>
<keyword evidence="4 9" id="KW-0963">Cytoplasm</keyword>
<dbReference type="SUPFAM" id="SSF51395">
    <property type="entry name" value="FMN-linked oxidoreductases"/>
    <property type="match status" value="1"/>
</dbReference>
<keyword evidence="5 9" id="KW-0285">Flavoprotein</keyword>
<feature type="binding site" evidence="9">
    <location>
        <begin position="65"/>
        <end position="69"/>
    </location>
    <ligand>
        <name>substrate</name>
    </ligand>
</feature>
<dbReference type="InterPro" id="IPR013785">
    <property type="entry name" value="Aldolase_TIM"/>
</dbReference>
<dbReference type="PANTHER" id="PTHR48109:SF1">
    <property type="entry name" value="DIHYDROOROTATE DEHYDROGENASE (FUMARATE)"/>
    <property type="match status" value="1"/>
</dbReference>
<dbReference type="STRING" id="1122195.SAMN02745164_00948"/>
<evidence type="ECO:0000256" key="8">
    <source>
        <dbReference type="ARBA" id="ARBA00023002"/>
    </source>
</evidence>
<evidence type="ECO:0000256" key="9">
    <source>
        <dbReference type="HAMAP-Rule" id="MF_00224"/>
    </source>
</evidence>
<comment type="catalytic activity">
    <reaction evidence="9">
        <text>(S)-dihydroorotate + A = orotate + AH2</text>
        <dbReference type="Rhea" id="RHEA:18073"/>
        <dbReference type="ChEBI" id="CHEBI:13193"/>
        <dbReference type="ChEBI" id="CHEBI:17499"/>
        <dbReference type="ChEBI" id="CHEBI:30839"/>
        <dbReference type="ChEBI" id="CHEBI:30864"/>
    </reaction>
</comment>
<dbReference type="EMBL" id="FQUI01000011">
    <property type="protein sequence ID" value="SHE68881.1"/>
    <property type="molecule type" value="Genomic_DNA"/>
</dbReference>
<name>A0A1M4VIM6_MARH1</name>
<dbReference type="HAMAP" id="MF_00224">
    <property type="entry name" value="DHO_dh_type1"/>
    <property type="match status" value="1"/>
</dbReference>
<evidence type="ECO:0000256" key="6">
    <source>
        <dbReference type="ARBA" id="ARBA00022643"/>
    </source>
</evidence>
<feature type="binding site" evidence="9">
    <location>
        <begin position="238"/>
        <end position="239"/>
    </location>
    <ligand>
        <name>FMN</name>
        <dbReference type="ChEBI" id="CHEBI:58210"/>
    </ligand>
</feature>
<dbReference type="InterPro" id="IPR033888">
    <property type="entry name" value="DHOD_1B"/>
</dbReference>
<keyword evidence="6 9" id="KW-0288">FMN</keyword>
<dbReference type="OrthoDB" id="9794954at2"/>
<dbReference type="InterPro" id="IPR049622">
    <property type="entry name" value="Dihydroorotate_DH_I"/>
</dbReference>
<dbReference type="Pfam" id="PF01180">
    <property type="entry name" value="DHO_dh"/>
    <property type="match status" value="1"/>
</dbReference>
<feature type="binding site" evidence="9">
    <location>
        <position position="41"/>
    </location>
    <ligand>
        <name>substrate</name>
    </ligand>
</feature>
<dbReference type="PROSITE" id="PS00912">
    <property type="entry name" value="DHODEHASE_2"/>
    <property type="match status" value="1"/>
</dbReference>
<dbReference type="Gene3D" id="3.20.20.70">
    <property type="entry name" value="Aldolase class I"/>
    <property type="match status" value="1"/>
</dbReference>
<dbReference type="GO" id="GO:0005737">
    <property type="term" value="C:cytoplasm"/>
    <property type="evidence" value="ECO:0007669"/>
    <property type="project" value="UniProtKB-SubCell"/>
</dbReference>
<feature type="domain" description="Dihydroorotate dehydrogenase catalytic" evidence="10">
    <location>
        <begin position="2"/>
        <end position="279"/>
    </location>
</feature>
<comment type="caution">
    <text evidence="9">Lacks conserved residue(s) required for the propagation of feature annotation.</text>
</comment>
<dbReference type="InterPro" id="IPR001295">
    <property type="entry name" value="Dihydroorotate_DH_CS"/>
</dbReference>
<protein>
    <recommendedName>
        <fullName evidence="9">Dihydroorotate dehydrogenase</fullName>
        <shortName evidence="9">DHOD</shortName>
        <shortName evidence="9">DHODase</shortName>
        <shortName evidence="9">DHOdehase</shortName>
        <ecNumber evidence="9">1.3.-.-</ecNumber>
    </recommendedName>
</protein>
<dbReference type="NCBIfam" id="TIGR01037">
    <property type="entry name" value="pyrD_sub1_fam"/>
    <property type="match status" value="1"/>
</dbReference>
<feature type="binding site" evidence="9">
    <location>
        <begin position="260"/>
        <end position="261"/>
    </location>
    <ligand>
        <name>FMN</name>
        <dbReference type="ChEBI" id="CHEBI:58210"/>
    </ligand>
</feature>
<evidence type="ECO:0000313" key="11">
    <source>
        <dbReference type="EMBL" id="SHE68881.1"/>
    </source>
</evidence>
<feature type="binding site" evidence="9">
    <location>
        <begin position="186"/>
        <end position="187"/>
    </location>
    <ligand>
        <name>substrate</name>
    </ligand>
</feature>
<reference evidence="11" key="1">
    <citation type="submission" date="2016-11" db="EMBL/GenBank/DDBJ databases">
        <authorList>
            <person name="Varghese N."/>
            <person name="Submissions S."/>
        </authorList>
    </citation>
    <scope>NUCLEOTIDE SEQUENCE [LARGE SCALE GENOMIC DNA]</scope>
    <source>
        <strain evidence="11">DSM 16785</strain>
    </source>
</reference>
<keyword evidence="12" id="KW-1185">Reference proteome</keyword>
<evidence type="ECO:0000256" key="2">
    <source>
        <dbReference type="ARBA" id="ARBA00004725"/>
    </source>
</evidence>
<evidence type="ECO:0000256" key="5">
    <source>
        <dbReference type="ARBA" id="ARBA00022630"/>
    </source>
</evidence>
<dbReference type="GO" id="GO:0006207">
    <property type="term" value="P:'de novo' pyrimidine nucleobase biosynthetic process"/>
    <property type="evidence" value="ECO:0007669"/>
    <property type="project" value="InterPro"/>
</dbReference>
<feature type="binding site" evidence="9">
    <location>
        <position position="211"/>
    </location>
    <ligand>
        <name>FMN</name>
        <dbReference type="ChEBI" id="CHEBI:58210"/>
    </ligand>
</feature>
<evidence type="ECO:0000259" key="10">
    <source>
        <dbReference type="Pfam" id="PF01180"/>
    </source>
</evidence>
<accession>A0A1M4VIM6</accession>
<evidence type="ECO:0000256" key="4">
    <source>
        <dbReference type="ARBA" id="ARBA00022490"/>
    </source>
</evidence>
<evidence type="ECO:0000256" key="3">
    <source>
        <dbReference type="ARBA" id="ARBA00008008"/>
    </source>
</evidence>
<evidence type="ECO:0000256" key="1">
    <source>
        <dbReference type="ARBA" id="ARBA00004496"/>
    </source>
</evidence>
<dbReference type="GO" id="GO:0004152">
    <property type="term" value="F:dihydroorotate dehydrogenase activity"/>
    <property type="evidence" value="ECO:0007669"/>
    <property type="project" value="UniProtKB-UniRule"/>
</dbReference>